<keyword evidence="1" id="KW-0732">Signal</keyword>
<reference evidence="3 4" key="1">
    <citation type="submission" date="2015-04" db="EMBL/GenBank/DDBJ databases">
        <title>Whole genome shotgun sequence of Sphingomonas changbaiensis NBRC 104936.</title>
        <authorList>
            <person name="Katano-Makiyama Y."/>
            <person name="Hosoyama A."/>
            <person name="Hashimoto M."/>
            <person name="Noguchi M."/>
            <person name="Tsuchikane K."/>
            <person name="Ohji S."/>
            <person name="Yamazoe A."/>
            <person name="Ichikawa N."/>
            <person name="Kimura A."/>
            <person name="Fujita N."/>
        </authorList>
    </citation>
    <scope>NUCLEOTIDE SEQUENCE [LARGE SCALE GENOMIC DNA]</scope>
    <source>
        <strain evidence="3 4">NBRC 104936</strain>
    </source>
</reference>
<dbReference type="Gene3D" id="3.30.70.1070">
    <property type="entry name" value="Sporulation related repeat"/>
    <property type="match status" value="1"/>
</dbReference>
<dbReference type="InterPro" id="IPR036680">
    <property type="entry name" value="SPOR-like_sf"/>
</dbReference>
<dbReference type="GO" id="GO:0042834">
    <property type="term" value="F:peptidoglycan binding"/>
    <property type="evidence" value="ECO:0007669"/>
    <property type="project" value="InterPro"/>
</dbReference>
<sequence length="253" mass="26973">MAPAALLALAAALAGAAADDAQLRTWKQAAQSGDAEAAYRLGRAYKLGDPAPLDAAEAERWFEKAARLGLPSGEAEYGLVLYQNGKQHEAVPWLRKAAERGDRRAQYALGTILFNGVAAPKDVPEARRWMRRAANAGLPAAAEALAVMAEPVLPDPRVDVVDVAPVRQATPARPAAERWRVQVGAFSSRANAERLWARLKPGKPAAVAPIFRSEGRLTRLQIGPFDTAAGADAFCRQVRSISSDCFRISPGSG</sequence>
<organism evidence="3 4">
    <name type="scientific">Sphingomonas changbaiensis NBRC 104936</name>
    <dbReference type="NCBI Taxonomy" id="1219043"/>
    <lineage>
        <taxon>Bacteria</taxon>
        <taxon>Pseudomonadati</taxon>
        <taxon>Pseudomonadota</taxon>
        <taxon>Alphaproteobacteria</taxon>
        <taxon>Sphingomonadales</taxon>
        <taxon>Sphingomonadaceae</taxon>
        <taxon>Sphingomonas</taxon>
    </lineage>
</organism>
<dbReference type="EMBL" id="BBWU01000015">
    <property type="protein sequence ID" value="GAO38456.1"/>
    <property type="molecule type" value="Genomic_DNA"/>
</dbReference>
<dbReference type="STRING" id="1219043.SCH01S_15_00810"/>
<proteinExistence type="predicted"/>
<dbReference type="InterPro" id="IPR006597">
    <property type="entry name" value="Sel1-like"/>
</dbReference>
<accession>A0A0E9MM26</accession>
<dbReference type="AlphaFoldDB" id="A0A0E9MM26"/>
<keyword evidence="4" id="KW-1185">Reference proteome</keyword>
<dbReference type="SMART" id="SM00671">
    <property type="entry name" value="SEL1"/>
    <property type="match status" value="3"/>
</dbReference>
<dbReference type="SUPFAM" id="SSF81901">
    <property type="entry name" value="HCP-like"/>
    <property type="match status" value="1"/>
</dbReference>
<protein>
    <recommendedName>
        <fullName evidence="2">SPOR domain-containing protein</fullName>
    </recommendedName>
</protein>
<dbReference type="RefSeq" id="WP_052733745.1">
    <property type="nucleotide sequence ID" value="NZ_BBWU01000015.1"/>
</dbReference>
<evidence type="ECO:0000313" key="4">
    <source>
        <dbReference type="Proteomes" id="UP000033202"/>
    </source>
</evidence>
<dbReference type="Pfam" id="PF05036">
    <property type="entry name" value="SPOR"/>
    <property type="match status" value="1"/>
</dbReference>
<evidence type="ECO:0000259" key="2">
    <source>
        <dbReference type="PROSITE" id="PS51724"/>
    </source>
</evidence>
<dbReference type="Pfam" id="PF08238">
    <property type="entry name" value="Sel1"/>
    <property type="match status" value="3"/>
</dbReference>
<dbReference type="InterPro" id="IPR050767">
    <property type="entry name" value="Sel1_AlgK"/>
</dbReference>
<feature type="domain" description="SPOR" evidence="2">
    <location>
        <begin position="173"/>
        <end position="250"/>
    </location>
</feature>
<comment type="caution">
    <text evidence="3">The sequence shown here is derived from an EMBL/GenBank/DDBJ whole genome shotgun (WGS) entry which is preliminary data.</text>
</comment>
<dbReference type="InterPro" id="IPR007730">
    <property type="entry name" value="SPOR-like_dom"/>
</dbReference>
<dbReference type="SUPFAM" id="SSF110997">
    <property type="entry name" value="Sporulation related repeat"/>
    <property type="match status" value="1"/>
</dbReference>
<feature type="chain" id="PRO_5002429394" description="SPOR domain-containing protein" evidence="1">
    <location>
        <begin position="17"/>
        <end position="253"/>
    </location>
</feature>
<gene>
    <name evidence="3" type="ORF">SCH01S_15_00810</name>
</gene>
<dbReference type="PANTHER" id="PTHR11102">
    <property type="entry name" value="SEL-1-LIKE PROTEIN"/>
    <property type="match status" value="1"/>
</dbReference>
<name>A0A0E9MM26_9SPHN</name>
<evidence type="ECO:0000313" key="3">
    <source>
        <dbReference type="EMBL" id="GAO38456.1"/>
    </source>
</evidence>
<evidence type="ECO:0000256" key="1">
    <source>
        <dbReference type="SAM" id="SignalP"/>
    </source>
</evidence>
<dbReference type="Proteomes" id="UP000033202">
    <property type="component" value="Unassembled WGS sequence"/>
</dbReference>
<dbReference type="PROSITE" id="PS51724">
    <property type="entry name" value="SPOR"/>
    <property type="match status" value="1"/>
</dbReference>
<feature type="signal peptide" evidence="1">
    <location>
        <begin position="1"/>
        <end position="16"/>
    </location>
</feature>
<dbReference type="InterPro" id="IPR011990">
    <property type="entry name" value="TPR-like_helical_dom_sf"/>
</dbReference>
<dbReference type="PANTHER" id="PTHR11102:SF160">
    <property type="entry name" value="ERAD-ASSOCIATED E3 UBIQUITIN-PROTEIN LIGASE COMPONENT HRD3"/>
    <property type="match status" value="1"/>
</dbReference>
<dbReference type="OrthoDB" id="112232at2"/>
<dbReference type="Gene3D" id="1.25.40.10">
    <property type="entry name" value="Tetratricopeptide repeat domain"/>
    <property type="match status" value="1"/>
</dbReference>